<dbReference type="InterPro" id="IPR010930">
    <property type="entry name" value="Flg_bb/hook_C_dom"/>
</dbReference>
<dbReference type="OrthoDB" id="9804559at2"/>
<comment type="similarity">
    <text evidence="2 6">Belongs to the flagella basal body rod proteins family.</text>
</comment>
<keyword evidence="11" id="KW-0966">Cell projection</keyword>
<dbReference type="Pfam" id="PF07559">
    <property type="entry name" value="FlgE_D2"/>
    <property type="match status" value="1"/>
</dbReference>
<dbReference type="PANTHER" id="PTHR30435:SF19">
    <property type="entry name" value="FLAGELLAR BASAL-BODY ROD PROTEIN FLGG"/>
    <property type="match status" value="1"/>
</dbReference>
<dbReference type="Pfam" id="PF21464">
    <property type="entry name" value="flgE_D3"/>
    <property type="match status" value="1"/>
</dbReference>
<dbReference type="InterPro" id="IPR037058">
    <property type="entry name" value="Falgellar_hook_FlgE_sf"/>
</dbReference>
<dbReference type="eggNOG" id="COG1749">
    <property type="taxonomic scope" value="Bacteria"/>
</dbReference>
<evidence type="ECO:0000259" key="9">
    <source>
        <dbReference type="Pfam" id="PF07559"/>
    </source>
</evidence>
<feature type="domain" description="Flagellar hook protein FlgE D2" evidence="9">
    <location>
        <begin position="614"/>
        <end position="732"/>
    </location>
</feature>
<dbReference type="Proteomes" id="UP000002222">
    <property type="component" value="Chromosome"/>
</dbReference>
<dbReference type="GO" id="GO:0071978">
    <property type="term" value="P:bacterial-type flagellum-dependent swarming motility"/>
    <property type="evidence" value="ECO:0007669"/>
    <property type="project" value="TreeGrafter"/>
</dbReference>
<evidence type="ECO:0000256" key="3">
    <source>
        <dbReference type="ARBA" id="ARBA00019015"/>
    </source>
</evidence>
<dbReference type="InterPro" id="IPR001444">
    <property type="entry name" value="Flag_bb_rod_N"/>
</dbReference>
<evidence type="ECO:0000256" key="4">
    <source>
        <dbReference type="ARBA" id="ARBA00023143"/>
    </source>
</evidence>
<comment type="subcellular location">
    <subcellularLocation>
        <location evidence="1 6">Bacterial flagellum basal body</location>
    </subcellularLocation>
</comment>
<name>D1B5D3_SULD5</name>
<dbReference type="InterPro" id="IPR037925">
    <property type="entry name" value="FlgE/F/G-like"/>
</dbReference>
<dbReference type="NCBIfam" id="TIGR03506">
    <property type="entry name" value="FlgEFG_subfam"/>
    <property type="match status" value="2"/>
</dbReference>
<gene>
    <name evidence="11" type="ordered locus">Sdel_2291</name>
</gene>
<dbReference type="InterPro" id="IPR011491">
    <property type="entry name" value="FlgE_D2"/>
</dbReference>
<evidence type="ECO:0000256" key="6">
    <source>
        <dbReference type="RuleBase" id="RU362116"/>
    </source>
</evidence>
<accession>D1B5D3</accession>
<dbReference type="Pfam" id="PF22692">
    <property type="entry name" value="LlgE_F_G_D1"/>
    <property type="match status" value="1"/>
</dbReference>
<dbReference type="GO" id="GO:0044781">
    <property type="term" value="P:bacterial-type flagellum organization"/>
    <property type="evidence" value="ECO:0007669"/>
    <property type="project" value="InterPro"/>
</dbReference>
<keyword evidence="4 6" id="KW-0975">Bacterial flagellum</keyword>
<evidence type="ECO:0000256" key="5">
    <source>
        <dbReference type="NCBIfam" id="TIGR02489"/>
    </source>
</evidence>
<keyword evidence="11" id="KW-0969">Cilium</keyword>
<dbReference type="EMBL" id="CP001816">
    <property type="protein sequence ID" value="ACZ13303.1"/>
    <property type="molecule type" value="Genomic_DNA"/>
</dbReference>
<evidence type="ECO:0000256" key="1">
    <source>
        <dbReference type="ARBA" id="ARBA00004117"/>
    </source>
</evidence>
<reference evidence="11 12" key="2">
    <citation type="journal article" date="2010" name="Stand. Genomic Sci.">
        <title>Complete genome sequence of Sulfurospirillum deleyianum type strain (5175).</title>
        <authorList>
            <person name="Sikorski J."/>
            <person name="Lapidus A."/>
            <person name="Copeland A."/>
            <person name="Glavina Del Rio T."/>
            <person name="Nolan M."/>
            <person name="Lucas S."/>
            <person name="Chen F."/>
            <person name="Tice H."/>
            <person name="Cheng J.F."/>
            <person name="Saunders E."/>
            <person name="Bruce D."/>
            <person name="Goodwin L."/>
            <person name="Pitluck S."/>
            <person name="Ovchinnikova G."/>
            <person name="Pati A."/>
            <person name="Ivanova N."/>
            <person name="Mavromatis K."/>
            <person name="Chen A."/>
            <person name="Palaniappan K."/>
            <person name="Chain P."/>
            <person name="Land M."/>
            <person name="Hauser L."/>
            <person name="Chang Y.J."/>
            <person name="Jeffries C.D."/>
            <person name="Brettin T."/>
            <person name="Detter J.C."/>
            <person name="Han C."/>
            <person name="Rohde M."/>
            <person name="Lang E."/>
            <person name="Spring S."/>
            <person name="Goker M."/>
            <person name="Bristow J."/>
            <person name="Eisen J.A."/>
            <person name="Markowitz V."/>
            <person name="Hugenholtz P."/>
            <person name="Kyrpides N.C."/>
            <person name="Klenk H.P."/>
        </authorList>
    </citation>
    <scope>NUCLEOTIDE SEQUENCE [LARGE SCALE GENOMIC DNA]</scope>
    <source>
        <strain evidence="12">ATCC 51133 / DSM 6946 / 5175</strain>
    </source>
</reference>
<dbReference type="HOGENOM" id="CLU_013687_2_1_7"/>
<keyword evidence="12" id="KW-1185">Reference proteome</keyword>
<dbReference type="GO" id="GO:0009425">
    <property type="term" value="C:bacterial-type flagellum basal body"/>
    <property type="evidence" value="ECO:0007669"/>
    <property type="project" value="UniProtKB-SubCell"/>
</dbReference>
<dbReference type="SUPFAM" id="SSF117143">
    <property type="entry name" value="Flagellar hook protein flgE"/>
    <property type="match status" value="2"/>
</dbReference>
<feature type="domain" description="Flagellar hook protein FlgE/F/G-like D1" evidence="10">
    <location>
        <begin position="95"/>
        <end position="171"/>
    </location>
</feature>
<dbReference type="STRING" id="525898.Sdel_2291"/>
<evidence type="ECO:0000259" key="8">
    <source>
        <dbReference type="Pfam" id="PF06429"/>
    </source>
</evidence>
<evidence type="ECO:0000259" key="10">
    <source>
        <dbReference type="Pfam" id="PF22692"/>
    </source>
</evidence>
<dbReference type="InterPro" id="IPR053967">
    <property type="entry name" value="LlgE_F_G-like_D1"/>
</dbReference>
<evidence type="ECO:0000259" key="7">
    <source>
        <dbReference type="Pfam" id="PF00460"/>
    </source>
</evidence>
<dbReference type="PANTHER" id="PTHR30435">
    <property type="entry name" value="FLAGELLAR PROTEIN"/>
    <property type="match status" value="1"/>
</dbReference>
<reference evidence="12" key="1">
    <citation type="submission" date="2009-11" db="EMBL/GenBank/DDBJ databases">
        <title>The complete genome of Sulfurospirillum deleyianum DSM 6946.</title>
        <authorList>
            <consortium name="US DOE Joint Genome Institute (JGI-PGF)"/>
            <person name="Lucas S."/>
            <person name="Copeland A."/>
            <person name="Lapidus A."/>
            <person name="Glavina del Rio T."/>
            <person name="Dalin E."/>
            <person name="Tice H."/>
            <person name="Bruce D."/>
            <person name="Goodwin L."/>
            <person name="Pitluck S."/>
            <person name="Kyrpides N."/>
            <person name="Mavromatis K."/>
            <person name="Ivanova N."/>
            <person name="Ovchinnikova G."/>
            <person name="Munk A.C."/>
            <person name="Lu M."/>
            <person name="Brettin T."/>
            <person name="Detter J.C."/>
            <person name="Han C."/>
            <person name="Tapia R."/>
            <person name="Larimer F."/>
            <person name="Land M."/>
            <person name="Hauser L."/>
            <person name="Markowitz V."/>
            <person name="Cheng J.F."/>
            <person name="Hugenholtz P."/>
            <person name="Woyke T."/>
            <person name="Wu D."/>
            <person name="Aumann P."/>
            <person name="Schneider S."/>
            <person name="Lang E."/>
            <person name="Spring S."/>
            <person name="Klenk H.P."/>
            <person name="Eisen J.A."/>
        </authorList>
    </citation>
    <scope>NUCLEOTIDE SEQUENCE [LARGE SCALE GENOMIC DNA]</scope>
    <source>
        <strain evidence="12">ATCC 51133 / DSM 6946 / 5175</strain>
    </source>
</reference>
<evidence type="ECO:0000313" key="11">
    <source>
        <dbReference type="EMBL" id="ACZ13303.1"/>
    </source>
</evidence>
<evidence type="ECO:0000256" key="2">
    <source>
        <dbReference type="ARBA" id="ARBA00009677"/>
    </source>
</evidence>
<dbReference type="KEGG" id="sdl:Sdel_2291"/>
<dbReference type="NCBIfam" id="TIGR02489">
    <property type="entry name" value="flgE_epsilon"/>
    <property type="match status" value="1"/>
</dbReference>
<keyword evidence="11" id="KW-0282">Flagellum</keyword>
<dbReference type="InterPro" id="IPR012835">
    <property type="entry name" value="FlgE_epsilon"/>
</dbReference>
<dbReference type="Pfam" id="PF00460">
    <property type="entry name" value="Flg_bb_rod"/>
    <property type="match status" value="1"/>
</dbReference>
<dbReference type="Pfam" id="PF06429">
    <property type="entry name" value="Flg_bbr_C"/>
    <property type="match status" value="1"/>
</dbReference>
<dbReference type="InterPro" id="IPR020013">
    <property type="entry name" value="Flagellar_FlgE/F/G"/>
</dbReference>
<feature type="domain" description="Flagellar basal-body/hook protein C-terminal" evidence="8">
    <location>
        <begin position="805"/>
        <end position="850"/>
    </location>
</feature>
<organism evidence="11 12">
    <name type="scientific">Sulfurospirillum deleyianum (strain ATCC 51133 / DSM 6946 / 5175)</name>
    <dbReference type="NCBI Taxonomy" id="525898"/>
    <lineage>
        <taxon>Bacteria</taxon>
        <taxon>Pseudomonadati</taxon>
        <taxon>Campylobacterota</taxon>
        <taxon>Epsilonproteobacteria</taxon>
        <taxon>Campylobacterales</taxon>
        <taxon>Sulfurospirillaceae</taxon>
        <taxon>Sulfurospirillum</taxon>
    </lineage>
</organism>
<protein>
    <recommendedName>
        <fullName evidence="3 5">Flagellar hook protein FlgE</fullName>
    </recommendedName>
</protein>
<sequence>MMRALWAGVTGLQAHQIAMDVESNNIANVNTTGYKYSRANFSNLLSQTVSIATAPQGELGGKNSMQIGLGTTISTVTKIFEQGSIETTDKDTDLAISGDGFFVVSPDGGTTYKYTRNGDFSFDANGNFVDSNGYIIQGWLRDQETGQIDTTSPISNILITPGYTTPANATSIVSIKANLDSGTSVGTNKTSIYSLDSKSGWVDADNDGIMDAAEVHNEDDNADTIFNNNTEVYERGVDFGVLFDSDGEALSLTDGQGTWISYAQAKTERIEVEADASDVTHLTMTINGTTITTGTTGISTSTYSTTTEKNEVVAAQIAALINAQTSVTGVTATITSGNYIVLSNDNSTGTEASTKNIKMDVDTTATSASTGFVDTQIITAYQYTYSSSPTNTSHTYDDSDVRNFRTTEELRDAMQTDARLWVNYTGDANTPDANDGVTVTVNDAGQFVISNPTGDAFTSEDGDFVDSTLTSYTRTSAELNASLAEGGITFPANTVFQDDITLPATFTGSIITNNGTYTGGDVIPAGDILSVTSTIPQGSTMADVSGVPTSLIIGTNFLTEDDQSLYLTVTGLTNSKNNISTNDSFTTSMSSIQGTLTSGTATRSTQSLYMASLASSTDIYDSLGSKHTIRFQYTKTGFTETGGTEWSVTVTVPEPGDINLGEEPKNVVTGSIRFNSDGSLATYTPRNLTYTANNGSTANQIVQLNFGSVGQLDGITSFDKDSSTTNINQDGYTGGDLSGLSVDETGTIIGSFTNGRSFALAQVAMSTFTNNGGLESDGGNCYIQTSNSGDPVFGQAGTGGKGSVQSSSLEMSNVDLSRSLTQLIVIQRGYQANSKTITTADEMLNTLLQLK</sequence>
<dbReference type="RefSeq" id="WP_012858047.1">
    <property type="nucleotide sequence ID" value="NC_013512.1"/>
</dbReference>
<dbReference type="AlphaFoldDB" id="D1B5D3"/>
<feature type="domain" description="Flagellar basal body rod protein N-terminal" evidence="7">
    <location>
        <begin position="8"/>
        <end position="35"/>
    </location>
</feature>
<dbReference type="Gene3D" id="2.60.98.20">
    <property type="entry name" value="Flagellar hook protein FlgE"/>
    <property type="match status" value="1"/>
</dbReference>
<proteinExistence type="inferred from homology"/>
<evidence type="ECO:0000313" key="12">
    <source>
        <dbReference type="Proteomes" id="UP000002222"/>
    </source>
</evidence>